<evidence type="ECO:0000313" key="8">
    <source>
        <dbReference type="EMBL" id="NBC35490.1"/>
    </source>
</evidence>
<evidence type="ECO:0000256" key="1">
    <source>
        <dbReference type="ARBA" id="ARBA00004162"/>
    </source>
</evidence>
<evidence type="ECO:0000259" key="7">
    <source>
        <dbReference type="Pfam" id="PF04024"/>
    </source>
</evidence>
<dbReference type="PANTHER" id="PTHR33885:SF3">
    <property type="entry name" value="PHAGE SHOCK PROTEIN C"/>
    <property type="match status" value="1"/>
</dbReference>
<evidence type="ECO:0000313" key="9">
    <source>
        <dbReference type="Proteomes" id="UP000753724"/>
    </source>
</evidence>
<keyword evidence="4 6" id="KW-1133">Transmembrane helix</keyword>
<evidence type="ECO:0000256" key="4">
    <source>
        <dbReference type="ARBA" id="ARBA00022989"/>
    </source>
</evidence>
<dbReference type="NCBIfam" id="TIGR02978">
    <property type="entry name" value="phageshock_pspC"/>
    <property type="match status" value="1"/>
</dbReference>
<keyword evidence="3 6" id="KW-0812">Transmembrane</keyword>
<feature type="transmembrane region" description="Helical" evidence="6">
    <location>
        <begin position="33"/>
        <end position="59"/>
    </location>
</feature>
<name>A0ABW9XAG5_9SPHN</name>
<keyword evidence="2" id="KW-1003">Cell membrane</keyword>
<dbReference type="Proteomes" id="UP000753724">
    <property type="component" value="Unassembled WGS sequence"/>
</dbReference>
<evidence type="ECO:0000256" key="3">
    <source>
        <dbReference type="ARBA" id="ARBA00022692"/>
    </source>
</evidence>
<reference evidence="9" key="1">
    <citation type="submission" date="2020-01" db="EMBL/GenBank/DDBJ databases">
        <title>Sphingomonas sp. strain CSW-10.</title>
        <authorList>
            <person name="Chen W.-M."/>
        </authorList>
    </citation>
    <scope>NUCLEOTIDE SEQUENCE [LARGE SCALE GENOMIC DNA]</scope>
    <source>
        <strain evidence="9">FSY-8</strain>
    </source>
</reference>
<dbReference type="Pfam" id="PF04024">
    <property type="entry name" value="PspC"/>
    <property type="match status" value="1"/>
</dbReference>
<proteinExistence type="predicted"/>
<evidence type="ECO:0000256" key="5">
    <source>
        <dbReference type="ARBA" id="ARBA00023136"/>
    </source>
</evidence>
<feature type="domain" description="Phage shock protein PspC N-terminal" evidence="7">
    <location>
        <begin position="7"/>
        <end position="62"/>
    </location>
</feature>
<sequence length="124" mass="14237">MSTLHTRFYKDKANGKFLGVCAGLADYTGIDVLWVRVITVTLFFTVGFVVPIYFAIAILADDKPQELYADRAEQRFWQGVRQSPTRTTREVRAQFRDIDRRLAAVEAYYVSSNPRLAAEIENLR</sequence>
<keyword evidence="9" id="KW-1185">Reference proteome</keyword>
<accession>A0ABW9XAG5</accession>
<comment type="subcellular location">
    <subcellularLocation>
        <location evidence="1">Cell membrane</location>
        <topology evidence="1">Single-pass membrane protein</topology>
    </subcellularLocation>
</comment>
<dbReference type="RefSeq" id="WP_161716755.1">
    <property type="nucleotide sequence ID" value="NZ_JAAAPO010000001.1"/>
</dbReference>
<dbReference type="InterPro" id="IPR052027">
    <property type="entry name" value="PspC"/>
</dbReference>
<gene>
    <name evidence="8" type="primary">pspC</name>
    <name evidence="8" type="ORF">GTZ99_02850</name>
</gene>
<organism evidence="8 9">
    <name type="scientific">Novosphingobium ovatum</name>
    <dbReference type="NCBI Taxonomy" id="1908523"/>
    <lineage>
        <taxon>Bacteria</taxon>
        <taxon>Pseudomonadati</taxon>
        <taxon>Pseudomonadota</taxon>
        <taxon>Alphaproteobacteria</taxon>
        <taxon>Sphingomonadales</taxon>
        <taxon>Sphingomonadaceae</taxon>
        <taxon>Novosphingobium</taxon>
    </lineage>
</organism>
<dbReference type="InterPro" id="IPR007168">
    <property type="entry name" value="Phageshock_PspC_N"/>
</dbReference>
<protein>
    <submittedName>
        <fullName evidence="8">Envelope stress response membrane protein PspC</fullName>
    </submittedName>
</protein>
<comment type="caution">
    <text evidence="8">The sequence shown here is derived from an EMBL/GenBank/DDBJ whole genome shotgun (WGS) entry which is preliminary data.</text>
</comment>
<evidence type="ECO:0000256" key="2">
    <source>
        <dbReference type="ARBA" id="ARBA00022475"/>
    </source>
</evidence>
<evidence type="ECO:0000256" key="6">
    <source>
        <dbReference type="SAM" id="Phobius"/>
    </source>
</evidence>
<dbReference type="EMBL" id="JAAAPO010000001">
    <property type="protein sequence ID" value="NBC35490.1"/>
    <property type="molecule type" value="Genomic_DNA"/>
</dbReference>
<dbReference type="InterPro" id="IPR014320">
    <property type="entry name" value="Phageshock_PspC"/>
</dbReference>
<dbReference type="PANTHER" id="PTHR33885">
    <property type="entry name" value="PHAGE SHOCK PROTEIN C"/>
    <property type="match status" value="1"/>
</dbReference>
<keyword evidence="5 6" id="KW-0472">Membrane</keyword>